<dbReference type="InterPro" id="IPR000923">
    <property type="entry name" value="BlueCu_1"/>
</dbReference>
<keyword evidence="4" id="KW-0574">Periplasm</keyword>
<accession>A0A212KJE4</accession>
<dbReference type="EMBL" id="FLUO01000002">
    <property type="protein sequence ID" value="SBW11749.1"/>
    <property type="molecule type" value="Genomic_DNA"/>
</dbReference>
<evidence type="ECO:0000256" key="7">
    <source>
        <dbReference type="NCBIfam" id="TIGR02375"/>
    </source>
</evidence>
<dbReference type="GO" id="GO:0042597">
    <property type="term" value="C:periplasmic space"/>
    <property type="evidence" value="ECO:0007669"/>
    <property type="project" value="UniProtKB-SubCell"/>
</dbReference>
<evidence type="ECO:0000313" key="11">
    <source>
        <dbReference type="EMBL" id="SBW11749.1"/>
    </source>
</evidence>
<evidence type="ECO:0000256" key="5">
    <source>
        <dbReference type="ARBA" id="ARBA00022982"/>
    </source>
</evidence>
<reference evidence="11" key="1">
    <citation type="submission" date="2016-04" db="EMBL/GenBank/DDBJ databases">
        <authorList>
            <person name="Evans L.H."/>
            <person name="Alamgir A."/>
            <person name="Owens N."/>
            <person name="Weber N.D."/>
            <person name="Virtaneva K."/>
            <person name="Barbian K."/>
            <person name="Babar A."/>
            <person name="Rosenke K."/>
        </authorList>
    </citation>
    <scope>NUCLEOTIDE SEQUENCE</scope>
    <source>
        <strain evidence="11">86</strain>
    </source>
</reference>
<keyword evidence="9" id="KW-0732">Signal</keyword>
<dbReference type="CDD" id="cd04218">
    <property type="entry name" value="Pseudoazurin"/>
    <property type="match status" value="1"/>
</dbReference>
<dbReference type="Gene3D" id="2.60.40.420">
    <property type="entry name" value="Cupredoxins - blue copper proteins"/>
    <property type="match status" value="1"/>
</dbReference>
<gene>
    <name evidence="11" type="primary">bcp</name>
    <name evidence="11" type="ORF">KL86APRO_20294</name>
</gene>
<dbReference type="InterPro" id="IPR001235">
    <property type="entry name" value="Copper_blue_Plastocyanin"/>
</dbReference>
<keyword evidence="6 8" id="KW-0186">Copper</keyword>
<proteinExistence type="predicted"/>
<feature type="binding site" evidence="8">
    <location>
        <position position="60"/>
    </location>
    <ligand>
        <name>Cu cation</name>
        <dbReference type="ChEBI" id="CHEBI:23378"/>
    </ligand>
</feature>
<dbReference type="InterPro" id="IPR008972">
    <property type="entry name" value="Cupredoxin"/>
</dbReference>
<dbReference type="InterPro" id="IPR012745">
    <property type="entry name" value="Pseudoazurin"/>
</dbReference>
<feature type="binding site" evidence="8">
    <location>
        <position position="106"/>
    </location>
    <ligand>
        <name>Cu cation</name>
        <dbReference type="ChEBI" id="CHEBI:23378"/>
    </ligand>
</feature>
<keyword evidence="3 8" id="KW-0479">Metal-binding</keyword>
<dbReference type="SUPFAM" id="SSF49503">
    <property type="entry name" value="Cupredoxins"/>
    <property type="match status" value="1"/>
</dbReference>
<evidence type="ECO:0000256" key="1">
    <source>
        <dbReference type="ARBA" id="ARBA00004418"/>
    </source>
</evidence>
<comment type="cofactor">
    <cofactor evidence="8">
        <name>Cu cation</name>
        <dbReference type="ChEBI" id="CHEBI:23378"/>
    </cofactor>
    <text evidence="8">Binds 1 copper ion per subunit.</text>
</comment>
<organism evidence="11">
    <name type="scientific">uncultured Alphaproteobacteria bacterium</name>
    <dbReference type="NCBI Taxonomy" id="91750"/>
    <lineage>
        <taxon>Bacteria</taxon>
        <taxon>Pseudomonadati</taxon>
        <taxon>Pseudomonadota</taxon>
        <taxon>Alphaproteobacteria</taxon>
        <taxon>environmental samples</taxon>
    </lineage>
</organism>
<dbReference type="PRINTS" id="PR00156">
    <property type="entry name" value="COPPERBLUE"/>
</dbReference>
<evidence type="ECO:0000256" key="8">
    <source>
        <dbReference type="PIRSR" id="PIRSR602386-1"/>
    </source>
</evidence>
<feature type="domain" description="Blue (type 1) copper" evidence="10">
    <location>
        <begin position="27"/>
        <end position="112"/>
    </location>
</feature>
<protein>
    <recommendedName>
        <fullName evidence="7">Pseudoazurin</fullName>
    </recommendedName>
</protein>
<comment type="subcellular location">
    <subcellularLocation>
        <location evidence="1">Periplasm</location>
    </subcellularLocation>
</comment>
<evidence type="ECO:0000256" key="9">
    <source>
        <dbReference type="SAM" id="SignalP"/>
    </source>
</evidence>
<dbReference type="GO" id="GO:0005507">
    <property type="term" value="F:copper ion binding"/>
    <property type="evidence" value="ECO:0007669"/>
    <property type="project" value="UniProtKB-UniRule"/>
</dbReference>
<dbReference type="AlphaFoldDB" id="A0A212KJE4"/>
<dbReference type="NCBIfam" id="TIGR02375">
    <property type="entry name" value="pseudoazurin"/>
    <property type="match status" value="1"/>
</dbReference>
<evidence type="ECO:0000256" key="3">
    <source>
        <dbReference type="ARBA" id="ARBA00022723"/>
    </source>
</evidence>
<keyword evidence="2" id="KW-0813">Transport</keyword>
<keyword evidence="5" id="KW-0249">Electron transport</keyword>
<evidence type="ECO:0000256" key="6">
    <source>
        <dbReference type="ARBA" id="ARBA00023008"/>
    </source>
</evidence>
<evidence type="ECO:0000256" key="2">
    <source>
        <dbReference type="ARBA" id="ARBA00022448"/>
    </source>
</evidence>
<feature type="binding site" evidence="8">
    <location>
        <position position="101"/>
    </location>
    <ligand>
        <name>Cu cation</name>
        <dbReference type="ChEBI" id="CHEBI:23378"/>
    </ligand>
</feature>
<feature type="chain" id="PRO_5013347151" description="Pseudoazurin" evidence="9">
    <location>
        <begin position="21"/>
        <end position="148"/>
    </location>
</feature>
<name>A0A212KJE4_9PROT</name>
<sequence length="148" mass="15408">MRQILLAFALAAAFAAPAAAADHEIRMLNKGAKGLMVFEPDVLHVAPGDTVTFVAANPGHDARSISGMIPAGAQPFAGKLGKDVRVTFTQPGVYGVECRPHYAMGMVAAVIVGEPVNLDAARAVKHPKMAAKKFDGIFATVQSAEAAR</sequence>
<dbReference type="Pfam" id="PF00127">
    <property type="entry name" value="Copper-bind"/>
    <property type="match status" value="1"/>
</dbReference>
<evidence type="ECO:0000256" key="4">
    <source>
        <dbReference type="ARBA" id="ARBA00022764"/>
    </source>
</evidence>
<dbReference type="InterPro" id="IPR002386">
    <property type="entry name" value="Amicyanin/Pseudoazurin"/>
</dbReference>
<feature type="binding site" evidence="8">
    <location>
        <position position="98"/>
    </location>
    <ligand>
        <name>Cu cation</name>
        <dbReference type="ChEBI" id="CHEBI:23378"/>
    </ligand>
</feature>
<dbReference type="GO" id="GO:0009055">
    <property type="term" value="F:electron transfer activity"/>
    <property type="evidence" value="ECO:0007669"/>
    <property type="project" value="InterPro"/>
</dbReference>
<evidence type="ECO:0000259" key="10">
    <source>
        <dbReference type="Pfam" id="PF00127"/>
    </source>
</evidence>
<dbReference type="PRINTS" id="PR00155">
    <property type="entry name" value="AMICYANIN"/>
</dbReference>
<feature type="signal peptide" evidence="9">
    <location>
        <begin position="1"/>
        <end position="20"/>
    </location>
</feature>